<evidence type="ECO:0000313" key="2">
    <source>
        <dbReference type="EMBL" id="MBX18134.1"/>
    </source>
</evidence>
<keyword evidence="1" id="KW-0472">Membrane</keyword>
<name>A0A2P2LJJ2_RHIMU</name>
<proteinExistence type="predicted"/>
<accession>A0A2P2LJJ2</accession>
<protein>
    <submittedName>
        <fullName evidence="2">Uncharacterized protein MANES_17G121600</fullName>
    </submittedName>
</protein>
<dbReference type="EMBL" id="GGEC01037650">
    <property type="protein sequence ID" value="MBX18134.1"/>
    <property type="molecule type" value="Transcribed_RNA"/>
</dbReference>
<sequence length="87" mass="9943">MLIGPGFATGSYIHLLCLGSLLITNWRAMRLIFSITVRIQMADMVEDLDSCLILQQLMLQSIHLLLWAERRPCHQLIEVNCPPFCSE</sequence>
<keyword evidence="1" id="KW-0812">Transmembrane</keyword>
<organism evidence="2">
    <name type="scientific">Rhizophora mucronata</name>
    <name type="common">Asiatic mangrove</name>
    <dbReference type="NCBI Taxonomy" id="61149"/>
    <lineage>
        <taxon>Eukaryota</taxon>
        <taxon>Viridiplantae</taxon>
        <taxon>Streptophyta</taxon>
        <taxon>Embryophyta</taxon>
        <taxon>Tracheophyta</taxon>
        <taxon>Spermatophyta</taxon>
        <taxon>Magnoliopsida</taxon>
        <taxon>eudicotyledons</taxon>
        <taxon>Gunneridae</taxon>
        <taxon>Pentapetalae</taxon>
        <taxon>rosids</taxon>
        <taxon>fabids</taxon>
        <taxon>Malpighiales</taxon>
        <taxon>Rhizophoraceae</taxon>
        <taxon>Rhizophora</taxon>
    </lineage>
</organism>
<feature type="transmembrane region" description="Helical" evidence="1">
    <location>
        <begin position="12"/>
        <end position="33"/>
    </location>
</feature>
<dbReference type="AlphaFoldDB" id="A0A2P2LJJ2"/>
<keyword evidence="1" id="KW-1133">Transmembrane helix</keyword>
<reference evidence="2" key="1">
    <citation type="submission" date="2018-02" db="EMBL/GenBank/DDBJ databases">
        <title>Rhizophora mucronata_Transcriptome.</title>
        <authorList>
            <person name="Meera S.P."/>
            <person name="Sreeshan A."/>
            <person name="Augustine A."/>
        </authorList>
    </citation>
    <scope>NUCLEOTIDE SEQUENCE</scope>
    <source>
        <tissue evidence="2">Leaf</tissue>
    </source>
</reference>
<evidence type="ECO:0000256" key="1">
    <source>
        <dbReference type="SAM" id="Phobius"/>
    </source>
</evidence>